<reference evidence="3" key="1">
    <citation type="submission" date="2022-12" db="EMBL/GenBank/DDBJ databases">
        <title>Paracoccus onchidii sp. nov., isolated from a marine invertebrate from the South China Sea.</title>
        <authorList>
            <person name="Xu S."/>
            <person name="Liu Z."/>
            <person name="Xu Y."/>
        </authorList>
    </citation>
    <scope>NUCLEOTIDE SEQUENCE</scope>
    <source>
        <strain evidence="3">Z330</strain>
    </source>
</reference>
<evidence type="ECO:0000256" key="2">
    <source>
        <dbReference type="SAM" id="SignalP"/>
    </source>
</evidence>
<feature type="region of interest" description="Disordered" evidence="1">
    <location>
        <begin position="28"/>
        <end position="67"/>
    </location>
</feature>
<sequence>MTKFLTLLAPLIGLAAGIAAGDYLHPTAPEDHAAQSPTKHAGDTTAASTKTDSADTQKGHTEHKDTPPGWFTFPSQFFVPMMRQGDMGAMMILTLSIETDEDQLEDMKAQEHRLRDALLRQLLIHANTGGFDGNFTTEASLGTLRKALLGAARQATSLPVNAVLIADIARQAG</sequence>
<evidence type="ECO:0000313" key="4">
    <source>
        <dbReference type="Proteomes" id="UP001165641"/>
    </source>
</evidence>
<keyword evidence="4" id="KW-1185">Reference proteome</keyword>
<accession>A0ABT4ZBJ1</accession>
<feature type="chain" id="PRO_5046271615" description="Flagellar basal body-associated protein FliL" evidence="2">
    <location>
        <begin position="21"/>
        <end position="173"/>
    </location>
</feature>
<organism evidence="3 4">
    <name type="scientific">Paracoccus onchidii</name>
    <dbReference type="NCBI Taxonomy" id="3017813"/>
    <lineage>
        <taxon>Bacteria</taxon>
        <taxon>Pseudomonadati</taxon>
        <taxon>Pseudomonadota</taxon>
        <taxon>Alphaproteobacteria</taxon>
        <taxon>Rhodobacterales</taxon>
        <taxon>Paracoccaceae</taxon>
        <taxon>Paracoccus</taxon>
    </lineage>
</organism>
<feature type="signal peptide" evidence="2">
    <location>
        <begin position="1"/>
        <end position="20"/>
    </location>
</feature>
<dbReference type="RefSeq" id="WP_271887790.1">
    <property type="nucleotide sequence ID" value="NZ_JAQBIE010000004.1"/>
</dbReference>
<dbReference type="EMBL" id="JAQBIE010000004">
    <property type="protein sequence ID" value="MDB6176659.1"/>
    <property type="molecule type" value="Genomic_DNA"/>
</dbReference>
<dbReference type="Proteomes" id="UP001165641">
    <property type="component" value="Unassembled WGS sequence"/>
</dbReference>
<protein>
    <recommendedName>
        <fullName evidence="5">Flagellar basal body-associated protein FliL</fullName>
    </recommendedName>
</protein>
<feature type="compositionally biased region" description="Basic and acidic residues" evidence="1">
    <location>
        <begin position="52"/>
        <end position="66"/>
    </location>
</feature>
<evidence type="ECO:0000313" key="3">
    <source>
        <dbReference type="EMBL" id="MDB6176659.1"/>
    </source>
</evidence>
<evidence type="ECO:0008006" key="5">
    <source>
        <dbReference type="Google" id="ProtNLM"/>
    </source>
</evidence>
<keyword evidence="2" id="KW-0732">Signal</keyword>
<proteinExistence type="predicted"/>
<name>A0ABT4ZBJ1_9RHOB</name>
<comment type="caution">
    <text evidence="3">The sequence shown here is derived from an EMBL/GenBank/DDBJ whole genome shotgun (WGS) entry which is preliminary data.</text>
</comment>
<gene>
    <name evidence="3" type="ORF">PAF17_03975</name>
</gene>
<evidence type="ECO:0000256" key="1">
    <source>
        <dbReference type="SAM" id="MobiDB-lite"/>
    </source>
</evidence>